<dbReference type="InterPro" id="IPR050570">
    <property type="entry name" value="Cell_wall_metabolism_enzyme"/>
</dbReference>
<comment type="caution">
    <text evidence="2">The sequence shown here is derived from an EMBL/GenBank/DDBJ whole genome shotgun (WGS) entry which is preliminary data.</text>
</comment>
<organism evidence="2 3">
    <name type="scientific">Kribbella yunnanensis</name>
    <dbReference type="NCBI Taxonomy" id="190194"/>
    <lineage>
        <taxon>Bacteria</taxon>
        <taxon>Bacillati</taxon>
        <taxon>Actinomycetota</taxon>
        <taxon>Actinomycetes</taxon>
        <taxon>Propionibacteriales</taxon>
        <taxon>Kribbellaceae</taxon>
        <taxon>Kribbella</taxon>
    </lineage>
</organism>
<dbReference type="PANTHER" id="PTHR21666:SF270">
    <property type="entry name" value="MUREIN HYDROLASE ACTIVATOR ENVC"/>
    <property type="match status" value="1"/>
</dbReference>
<reference evidence="2 3" key="1">
    <citation type="journal article" date="2019" name="Int. J. Syst. Evol. Microbiol.">
        <title>The Global Catalogue of Microorganisms (GCM) 10K type strain sequencing project: providing services to taxonomists for standard genome sequencing and annotation.</title>
        <authorList>
            <consortium name="The Broad Institute Genomics Platform"/>
            <consortium name="The Broad Institute Genome Sequencing Center for Infectious Disease"/>
            <person name="Wu L."/>
            <person name="Ma J."/>
        </authorList>
    </citation>
    <scope>NUCLEOTIDE SEQUENCE [LARGE SCALE GENOMIC DNA]</scope>
    <source>
        <strain evidence="2 3">JCM 14307</strain>
    </source>
</reference>
<sequence length="266" mass="28311">MALPLPAGKLKVGTGWRYSSGGKHAAFDYPVATGTTVFAVQDGIVLACNDGVTNKPQPGVQGADSNWVLLGIRHAGKKASVLYQHLSPGLQVKKGEQVKAGDPLGKSGSSGNATGPHLHLAAMWGHRTANSRYDYLINIGANEKAPKKGTAANEICIFPPDQVYTGKPAERNPFAGGDVFLDKLKFGVKQSDSVKRLQFVLNHIKLVSGRTLAVSGNYDIDTKNEATKWQIQIDKCKPGTPAADGNIGPKQAEKLFGPQYTLKAHS</sequence>
<dbReference type="PANTHER" id="PTHR21666">
    <property type="entry name" value="PEPTIDASE-RELATED"/>
    <property type="match status" value="1"/>
</dbReference>
<dbReference type="SUPFAM" id="SSF51261">
    <property type="entry name" value="Duplicated hybrid motif"/>
    <property type="match status" value="1"/>
</dbReference>
<proteinExistence type="predicted"/>
<evidence type="ECO:0000259" key="1">
    <source>
        <dbReference type="Pfam" id="PF01551"/>
    </source>
</evidence>
<evidence type="ECO:0000313" key="2">
    <source>
        <dbReference type="EMBL" id="GAA1698051.1"/>
    </source>
</evidence>
<dbReference type="RefSeq" id="WP_344156759.1">
    <property type="nucleotide sequence ID" value="NZ_BAAANF010000017.1"/>
</dbReference>
<dbReference type="Proteomes" id="UP001500280">
    <property type="component" value="Unassembled WGS sequence"/>
</dbReference>
<dbReference type="EMBL" id="BAAANF010000017">
    <property type="protein sequence ID" value="GAA1698051.1"/>
    <property type="molecule type" value="Genomic_DNA"/>
</dbReference>
<dbReference type="InterPro" id="IPR016047">
    <property type="entry name" value="M23ase_b-sheet_dom"/>
</dbReference>
<gene>
    <name evidence="2" type="ORF">GCM10009745_50430</name>
</gene>
<feature type="domain" description="M23ase beta-sheet core" evidence="1">
    <location>
        <begin position="23"/>
        <end position="127"/>
    </location>
</feature>
<accession>A0ABN2I3V8</accession>
<dbReference type="Gene3D" id="2.70.70.10">
    <property type="entry name" value="Glucose Permease (Domain IIA)"/>
    <property type="match status" value="1"/>
</dbReference>
<dbReference type="CDD" id="cd12797">
    <property type="entry name" value="M23_peptidase"/>
    <property type="match status" value="1"/>
</dbReference>
<protein>
    <recommendedName>
        <fullName evidence="1">M23ase beta-sheet core domain-containing protein</fullName>
    </recommendedName>
</protein>
<dbReference type="InterPro" id="IPR011055">
    <property type="entry name" value="Dup_hybrid_motif"/>
</dbReference>
<keyword evidence="3" id="KW-1185">Reference proteome</keyword>
<dbReference type="Pfam" id="PF01551">
    <property type="entry name" value="Peptidase_M23"/>
    <property type="match status" value="1"/>
</dbReference>
<evidence type="ECO:0000313" key="3">
    <source>
        <dbReference type="Proteomes" id="UP001500280"/>
    </source>
</evidence>
<name>A0ABN2I3V8_9ACTN</name>